<organism evidence="1 2">
    <name type="scientific">Psychrobacter phenylpyruvicus</name>
    <dbReference type="NCBI Taxonomy" id="29432"/>
    <lineage>
        <taxon>Bacteria</taxon>
        <taxon>Pseudomonadati</taxon>
        <taxon>Pseudomonadota</taxon>
        <taxon>Gammaproteobacteria</taxon>
        <taxon>Moraxellales</taxon>
        <taxon>Moraxellaceae</taxon>
        <taxon>Psychrobacter</taxon>
    </lineage>
</organism>
<dbReference type="RefSeq" id="WP_028858935.1">
    <property type="nucleotide sequence ID" value="NZ_CAJHAQ010000001.1"/>
</dbReference>
<dbReference type="Proteomes" id="UP000254123">
    <property type="component" value="Unassembled WGS sequence"/>
</dbReference>
<protein>
    <submittedName>
        <fullName evidence="1">Protein of uncharacterized function (DUF3726)</fullName>
    </submittedName>
</protein>
<dbReference type="Pfam" id="PF12525">
    <property type="entry name" value="DUF3726"/>
    <property type="match status" value="1"/>
</dbReference>
<keyword evidence="2" id="KW-1185">Reference proteome</keyword>
<dbReference type="InterPro" id="IPR022201">
    <property type="entry name" value="DUF3726"/>
</dbReference>
<gene>
    <name evidence="1" type="ORF">NCTC10526_01077</name>
</gene>
<evidence type="ECO:0000313" key="1">
    <source>
        <dbReference type="EMBL" id="SUD90734.1"/>
    </source>
</evidence>
<sequence length="260" mass="29543">MIVSHNEIISLVKKAFLGTHNEYGESDLIANMVAELQMAGLDGIRQFNKANEYLFSEKEVEIDIISDQIIDKVILDADDKYSKSTLTLKFDFHGNSIVYHLPAVLDYALEHFAEGPHHHIKIELKNCHNRWLAYAELVRLAAKGIACMARWDNGTDPKHTLYILNLGSIYPELYFFDEQIDEVDAPQDMIIELADNDFVQEFYAKNHTGSLSSIEILKSHQLSWDLGIEVDPEQWNVLKKTAQHMLVKNSEQSVRGAGGV</sequence>
<dbReference type="STRING" id="1123034.GCA_000685805_01412"/>
<name>A0A379LLT2_9GAMM</name>
<reference evidence="1 2" key="1">
    <citation type="submission" date="2018-06" db="EMBL/GenBank/DDBJ databases">
        <authorList>
            <consortium name="Pathogen Informatics"/>
            <person name="Doyle S."/>
        </authorList>
    </citation>
    <scope>NUCLEOTIDE SEQUENCE [LARGE SCALE GENOMIC DNA]</scope>
    <source>
        <strain evidence="1 2">NCTC10526</strain>
    </source>
</reference>
<evidence type="ECO:0000313" key="2">
    <source>
        <dbReference type="Proteomes" id="UP000254123"/>
    </source>
</evidence>
<dbReference type="AlphaFoldDB" id="A0A379LLT2"/>
<dbReference type="EMBL" id="UGVC01000001">
    <property type="protein sequence ID" value="SUD90734.1"/>
    <property type="molecule type" value="Genomic_DNA"/>
</dbReference>
<accession>A0A379LLT2</accession>
<proteinExistence type="predicted"/>